<dbReference type="EMBL" id="CP071880">
    <property type="protein sequence ID" value="QTE47927.1"/>
    <property type="molecule type" value="Genomic_DNA"/>
</dbReference>
<dbReference type="Proteomes" id="UP000250557">
    <property type="component" value="Chromosome"/>
</dbReference>
<keyword evidence="4" id="KW-1185">Reference proteome</keyword>
<sequence>MIKPYKPWLIALGVLLLLIITNPSISAFKAFRGRDSYSGLKRPLNLFVASVYKEHSKKFIGFFGNFIDISNNPEVLTTPVVADTIKHDSTVYDTSYHWKPPVTDSVK</sequence>
<protein>
    <submittedName>
        <fullName evidence="1">Uncharacterized protein</fullName>
    </submittedName>
</protein>
<reference evidence="1 3" key="1">
    <citation type="submission" date="2019-08" db="EMBL/GenBank/DDBJ databases">
        <title>Comparative genome analysis confer to the adaptation heavy metal polluted environment.</title>
        <authorList>
            <person name="Li Y."/>
        </authorList>
    </citation>
    <scope>NUCLEOTIDE SEQUENCE [LARGE SCALE GENOMIC DNA]</scope>
    <source>
        <strain evidence="1 3">P2</strain>
    </source>
</reference>
<evidence type="ECO:0000313" key="1">
    <source>
        <dbReference type="EMBL" id="QEM03315.1"/>
    </source>
</evidence>
<dbReference type="RefSeq" id="WP_112654299.1">
    <property type="nucleotide sequence ID" value="NZ_CP043451.1"/>
</dbReference>
<dbReference type="AlphaFoldDB" id="A0AAE6JDW6"/>
<dbReference type="Proteomes" id="UP000663940">
    <property type="component" value="Chromosome"/>
</dbReference>
<accession>A0AAE6JDW6</accession>
<dbReference type="EMBL" id="CP043451">
    <property type="protein sequence ID" value="QEM03315.1"/>
    <property type="molecule type" value="Genomic_DNA"/>
</dbReference>
<evidence type="ECO:0000313" key="3">
    <source>
        <dbReference type="Proteomes" id="UP000250557"/>
    </source>
</evidence>
<organism evidence="1 3">
    <name type="scientific">Mucilaginibacter rubeus</name>
    <dbReference type="NCBI Taxonomy" id="2027860"/>
    <lineage>
        <taxon>Bacteria</taxon>
        <taxon>Pseudomonadati</taxon>
        <taxon>Bacteroidota</taxon>
        <taxon>Sphingobacteriia</taxon>
        <taxon>Sphingobacteriales</taxon>
        <taxon>Sphingobacteriaceae</taxon>
        <taxon>Mucilaginibacter</taxon>
    </lineage>
</organism>
<evidence type="ECO:0000313" key="2">
    <source>
        <dbReference type="EMBL" id="QTE47927.1"/>
    </source>
</evidence>
<proteinExistence type="predicted"/>
<evidence type="ECO:0000313" key="4">
    <source>
        <dbReference type="Proteomes" id="UP000663940"/>
    </source>
</evidence>
<reference evidence="2 4" key="2">
    <citation type="submission" date="2021-03" db="EMBL/GenBank/DDBJ databases">
        <title>Mucilaginibacter strains isolated from gold and copper mining confer multi heavy-metal resistance.</title>
        <authorList>
            <person name="Li Y."/>
        </authorList>
    </citation>
    <scope>NUCLEOTIDE SEQUENCE [LARGE SCALE GENOMIC DNA]</scope>
    <source>
        <strain evidence="2 4">P2-4</strain>
    </source>
</reference>
<gene>
    <name evidence="1" type="ORF">DIU31_007180</name>
    <name evidence="2" type="ORF">J3L21_20480</name>
</gene>
<name>A0AAE6JDW6_9SPHI</name>